<feature type="domain" description="N-acetyltransferase" evidence="1">
    <location>
        <begin position="1"/>
        <end position="153"/>
    </location>
</feature>
<dbReference type="InterPro" id="IPR016181">
    <property type="entry name" value="Acyl_CoA_acyltransferase"/>
</dbReference>
<evidence type="ECO:0000313" key="3">
    <source>
        <dbReference type="Proteomes" id="UP000253090"/>
    </source>
</evidence>
<dbReference type="SUPFAM" id="SSF55729">
    <property type="entry name" value="Acyl-CoA N-acyltransferases (Nat)"/>
    <property type="match status" value="1"/>
</dbReference>
<reference evidence="2 3" key="1">
    <citation type="submission" date="2018-07" db="EMBL/GenBank/DDBJ databases">
        <title>Genomic Encyclopedia of Type Strains, Phase III (KMG-III): the genomes of soil and plant-associated and newly described type strains.</title>
        <authorList>
            <person name="Whitman W."/>
        </authorList>
    </citation>
    <scope>NUCLEOTIDE SEQUENCE [LARGE SCALE GENOMIC DNA]</scope>
    <source>
        <strain evidence="2 3">CECT 8333</strain>
    </source>
</reference>
<dbReference type="Gene3D" id="3.40.630.30">
    <property type="match status" value="1"/>
</dbReference>
<dbReference type="RefSeq" id="WP_181873212.1">
    <property type="nucleotide sequence ID" value="NZ_QPJW01000009.1"/>
</dbReference>
<protein>
    <submittedName>
        <fullName evidence="2">Acetyltransferase (GNAT) family protein</fullName>
    </submittedName>
</protein>
<evidence type="ECO:0000313" key="2">
    <source>
        <dbReference type="EMBL" id="RCX17314.1"/>
    </source>
</evidence>
<dbReference type="Proteomes" id="UP000253090">
    <property type="component" value="Unassembled WGS sequence"/>
</dbReference>
<dbReference type="PROSITE" id="PS51186">
    <property type="entry name" value="GNAT"/>
    <property type="match status" value="1"/>
</dbReference>
<evidence type="ECO:0000259" key="1">
    <source>
        <dbReference type="PROSITE" id="PS51186"/>
    </source>
</evidence>
<accession>A0A369BCC1</accession>
<dbReference type="Pfam" id="PF00583">
    <property type="entry name" value="Acetyltransf_1"/>
    <property type="match status" value="1"/>
</dbReference>
<dbReference type="CDD" id="cd04301">
    <property type="entry name" value="NAT_SF"/>
    <property type="match status" value="1"/>
</dbReference>
<name>A0A369BCC1_9BACL</name>
<keyword evidence="3" id="KW-1185">Reference proteome</keyword>
<organism evidence="2 3">
    <name type="scientific">Fontibacillus phaseoli</name>
    <dbReference type="NCBI Taxonomy" id="1416533"/>
    <lineage>
        <taxon>Bacteria</taxon>
        <taxon>Bacillati</taxon>
        <taxon>Bacillota</taxon>
        <taxon>Bacilli</taxon>
        <taxon>Bacillales</taxon>
        <taxon>Paenibacillaceae</taxon>
        <taxon>Fontibacillus</taxon>
    </lineage>
</organism>
<comment type="caution">
    <text evidence="2">The sequence shown here is derived from an EMBL/GenBank/DDBJ whole genome shotgun (WGS) entry which is preliminary data.</text>
</comment>
<gene>
    <name evidence="2" type="ORF">DFP94_10937</name>
</gene>
<dbReference type="AlphaFoldDB" id="A0A369BCC1"/>
<proteinExistence type="predicted"/>
<sequence>MKIAAWQPCDSAAWAMQHAEILNFVKRYGRKKIPAGTYRALMKLSCRELLMPGSSLLLATLQAEDGPRIAGISCVSDYGRGISLVVVHPLYRGQGLGSELLNRQFSSLGKLTCLVSLSNLSSLQMCFRAGFRASRLLKPHGGRAVLVLEKNQSGAQEAASPPDHNFAIHSLQRR</sequence>
<dbReference type="EMBL" id="QPJW01000009">
    <property type="protein sequence ID" value="RCX17314.1"/>
    <property type="molecule type" value="Genomic_DNA"/>
</dbReference>
<dbReference type="GO" id="GO:0016747">
    <property type="term" value="F:acyltransferase activity, transferring groups other than amino-acyl groups"/>
    <property type="evidence" value="ECO:0007669"/>
    <property type="project" value="InterPro"/>
</dbReference>
<keyword evidence="2" id="KW-0808">Transferase</keyword>
<dbReference type="InterPro" id="IPR000182">
    <property type="entry name" value="GNAT_dom"/>
</dbReference>